<reference evidence="1" key="1">
    <citation type="journal article" date="2014" name="Int. J. Syst. Evol. Microbiol.">
        <title>Complete genome sequence of Corynebacterium casei LMG S-19264T (=DSM 44701T), isolated from a smear-ripened cheese.</title>
        <authorList>
            <consortium name="US DOE Joint Genome Institute (JGI-PGF)"/>
            <person name="Walter F."/>
            <person name="Albersmeier A."/>
            <person name="Kalinowski J."/>
            <person name="Ruckert C."/>
        </authorList>
    </citation>
    <scope>NUCLEOTIDE SEQUENCE</scope>
    <source>
        <strain evidence="1">KCTC 12870</strain>
    </source>
</reference>
<dbReference type="AlphaFoldDB" id="A0A8J3DHL9"/>
<keyword evidence="2" id="KW-1185">Reference proteome</keyword>
<proteinExistence type="predicted"/>
<dbReference type="InterPro" id="IPR018680">
    <property type="entry name" value="DUF2164"/>
</dbReference>
<evidence type="ECO:0000313" key="2">
    <source>
        <dbReference type="Proteomes" id="UP000642829"/>
    </source>
</evidence>
<dbReference type="RefSeq" id="WP_189511853.1">
    <property type="nucleotide sequence ID" value="NZ_BMXG01000003.1"/>
</dbReference>
<accession>A0A8J3DHL9</accession>
<protein>
    <recommendedName>
        <fullName evidence="3">DUF2164 domain-containing protein</fullName>
    </recommendedName>
</protein>
<gene>
    <name evidence="1" type="ORF">GCM10007047_06690</name>
</gene>
<dbReference type="Proteomes" id="UP000642829">
    <property type="component" value="Unassembled WGS sequence"/>
</dbReference>
<evidence type="ECO:0000313" key="1">
    <source>
        <dbReference type="EMBL" id="GHB93809.1"/>
    </source>
</evidence>
<dbReference type="Pfam" id="PF09932">
    <property type="entry name" value="DUF2164"/>
    <property type="match status" value="1"/>
</dbReference>
<organism evidence="1 2">
    <name type="scientific">Cerasicoccus arenae</name>
    <dbReference type="NCBI Taxonomy" id="424488"/>
    <lineage>
        <taxon>Bacteria</taxon>
        <taxon>Pseudomonadati</taxon>
        <taxon>Verrucomicrobiota</taxon>
        <taxon>Opitutia</taxon>
        <taxon>Puniceicoccales</taxon>
        <taxon>Cerasicoccaceae</taxon>
        <taxon>Cerasicoccus</taxon>
    </lineage>
</organism>
<name>A0A8J3DHL9_9BACT</name>
<comment type="caution">
    <text evidence="1">The sequence shown here is derived from an EMBL/GenBank/DDBJ whole genome shotgun (WGS) entry which is preliminary data.</text>
</comment>
<reference evidence="1" key="2">
    <citation type="submission" date="2020-09" db="EMBL/GenBank/DDBJ databases">
        <authorList>
            <person name="Sun Q."/>
            <person name="Kim S."/>
        </authorList>
    </citation>
    <scope>NUCLEOTIDE SEQUENCE</scope>
    <source>
        <strain evidence="1">KCTC 12870</strain>
    </source>
</reference>
<dbReference type="EMBL" id="BMXG01000003">
    <property type="protein sequence ID" value="GHB93809.1"/>
    <property type="molecule type" value="Genomic_DNA"/>
</dbReference>
<sequence length="85" mass="10238">MPIELNKEEIEEILPSIKKYILEEFEEDIGDLKAQLLLNYIMKEIGPYAYNRGVKDAEKFFRTKLEDLQGTCYEFELTYWHDKKK</sequence>
<evidence type="ECO:0008006" key="3">
    <source>
        <dbReference type="Google" id="ProtNLM"/>
    </source>
</evidence>